<feature type="region of interest" description="Domain IV, binds dsDNA" evidence="8">
    <location>
        <begin position="329"/>
        <end position="452"/>
    </location>
</feature>
<name>E0RTB1_WINT6</name>
<dbReference type="FunFam" id="3.40.50.300:FF:000668">
    <property type="entry name" value="Chromosomal replication initiator protein DnaA"/>
    <property type="match status" value="1"/>
</dbReference>
<evidence type="ECO:0000313" key="15">
    <source>
        <dbReference type="EMBL" id="ADN00977.1"/>
    </source>
</evidence>
<evidence type="ECO:0000256" key="8">
    <source>
        <dbReference type="HAMAP-Rule" id="MF_00377"/>
    </source>
</evidence>
<evidence type="ECO:0000256" key="9">
    <source>
        <dbReference type="NCBIfam" id="TIGR00362"/>
    </source>
</evidence>
<evidence type="ECO:0000256" key="1">
    <source>
        <dbReference type="ARBA" id="ARBA00006583"/>
    </source>
</evidence>
<dbReference type="CDD" id="cd00009">
    <property type="entry name" value="AAA"/>
    <property type="match status" value="1"/>
</dbReference>
<dbReference type="InterPro" id="IPR038454">
    <property type="entry name" value="DnaA_N_sf"/>
</dbReference>
<organism evidence="15 16">
    <name type="scientific">Winmispira thermophila (strain ATCC 49972 / DSM 6192 / RI 19.B1)</name>
    <name type="common">Spirochaeta thermophila</name>
    <dbReference type="NCBI Taxonomy" id="665571"/>
    <lineage>
        <taxon>Bacteria</taxon>
        <taxon>Pseudomonadati</taxon>
        <taxon>Spirochaetota</taxon>
        <taxon>Spirochaetia</taxon>
        <taxon>Winmispirales</taxon>
        <taxon>Winmispiraceae</taxon>
        <taxon>Winmispira</taxon>
    </lineage>
</organism>
<evidence type="ECO:0000256" key="12">
    <source>
        <dbReference type="SAM" id="MobiDB-lite"/>
    </source>
</evidence>
<dbReference type="Pfam" id="PF11638">
    <property type="entry name" value="DnaA_N"/>
    <property type="match status" value="1"/>
</dbReference>
<dbReference type="PANTHER" id="PTHR30050">
    <property type="entry name" value="CHROMOSOMAL REPLICATION INITIATOR PROTEIN DNAA"/>
    <property type="match status" value="1"/>
</dbReference>
<evidence type="ECO:0000259" key="14">
    <source>
        <dbReference type="SMART" id="SM00760"/>
    </source>
</evidence>
<dbReference type="GO" id="GO:0005524">
    <property type="term" value="F:ATP binding"/>
    <property type="evidence" value="ECO:0007669"/>
    <property type="project" value="UniProtKB-UniRule"/>
</dbReference>
<evidence type="ECO:0000256" key="7">
    <source>
        <dbReference type="ARBA" id="ARBA00023125"/>
    </source>
</evidence>
<dbReference type="InterPro" id="IPR027417">
    <property type="entry name" value="P-loop_NTPase"/>
</dbReference>
<dbReference type="GO" id="GO:0005886">
    <property type="term" value="C:plasma membrane"/>
    <property type="evidence" value="ECO:0007669"/>
    <property type="project" value="TreeGrafter"/>
</dbReference>
<evidence type="ECO:0000313" key="16">
    <source>
        <dbReference type="Proteomes" id="UP000001296"/>
    </source>
</evidence>
<protein>
    <recommendedName>
        <fullName evidence="8 9">Chromosomal replication initiator protein DnaA</fullName>
    </recommendedName>
</protein>
<accession>E0RTB1</accession>
<dbReference type="Gene3D" id="3.40.50.300">
    <property type="entry name" value="P-loop containing nucleotide triphosphate hydrolases"/>
    <property type="match status" value="1"/>
</dbReference>
<evidence type="ECO:0000256" key="4">
    <source>
        <dbReference type="ARBA" id="ARBA00022741"/>
    </source>
</evidence>
<reference key="1">
    <citation type="submission" date="2009-08" db="EMBL/GenBank/DDBJ databases">
        <title>The genome sequence of Spirochaeta thermophila DSM6192.</title>
        <authorList>
            <person name="Angelov A."/>
            <person name="Mientus M."/>
            <person name="Wittenberg S."/>
            <person name="Lehmann R."/>
            <person name="Liesegang H."/>
            <person name="Daniel R."/>
            <person name="Liebl W."/>
        </authorList>
    </citation>
    <scope>NUCLEOTIDE SEQUENCE</scope>
    <source>
        <strain>DSM 6192</strain>
    </source>
</reference>
<feature type="compositionally biased region" description="Basic and acidic residues" evidence="12">
    <location>
        <begin position="102"/>
        <end position="111"/>
    </location>
</feature>
<dbReference type="EMBL" id="CP001698">
    <property type="protein sequence ID" value="ADN00977.1"/>
    <property type="molecule type" value="Genomic_DNA"/>
</dbReference>
<dbReference type="InterPro" id="IPR013317">
    <property type="entry name" value="DnaA_dom"/>
</dbReference>
<keyword evidence="4 8" id="KW-0547">Nucleotide-binding</keyword>
<comment type="subunit">
    <text evidence="8">Oligomerizes as a right-handed, spiral filament on DNA at oriC.</text>
</comment>
<dbReference type="GO" id="GO:0006275">
    <property type="term" value="P:regulation of DNA replication"/>
    <property type="evidence" value="ECO:0007669"/>
    <property type="project" value="UniProtKB-UniRule"/>
</dbReference>
<dbReference type="InterPro" id="IPR001957">
    <property type="entry name" value="Chromosome_initiator_DnaA"/>
</dbReference>
<dbReference type="GO" id="GO:0005737">
    <property type="term" value="C:cytoplasm"/>
    <property type="evidence" value="ECO:0007669"/>
    <property type="project" value="UniProtKB-SubCell"/>
</dbReference>
<dbReference type="FunFam" id="1.10.8.60:FF:000003">
    <property type="entry name" value="Chromosomal replication initiator protein DnaA"/>
    <property type="match status" value="1"/>
</dbReference>
<comment type="caution">
    <text evidence="8">Lacks conserved residue(s) required for the propagation of feature annotation.</text>
</comment>
<evidence type="ECO:0000256" key="6">
    <source>
        <dbReference type="ARBA" id="ARBA00023121"/>
    </source>
</evidence>
<feature type="region of interest" description="Domain III, AAA+ region" evidence="8">
    <location>
        <begin position="112"/>
        <end position="328"/>
    </location>
</feature>
<dbReference type="SUPFAM" id="SSF52540">
    <property type="entry name" value="P-loop containing nucleoside triphosphate hydrolases"/>
    <property type="match status" value="1"/>
</dbReference>
<evidence type="ECO:0000259" key="13">
    <source>
        <dbReference type="SMART" id="SM00382"/>
    </source>
</evidence>
<dbReference type="HOGENOM" id="CLU_026910_3_1_12"/>
<keyword evidence="5 8" id="KW-0067">ATP-binding</keyword>
<dbReference type="NCBIfam" id="TIGR00362">
    <property type="entry name" value="DnaA"/>
    <property type="match status" value="1"/>
</dbReference>
<dbReference type="Proteomes" id="UP000001296">
    <property type="component" value="Chromosome"/>
</dbReference>
<comment type="similarity">
    <text evidence="1 8 11">Belongs to the DnaA family.</text>
</comment>
<dbReference type="Gene3D" id="3.30.300.180">
    <property type="match status" value="1"/>
</dbReference>
<dbReference type="GO" id="GO:0008289">
    <property type="term" value="F:lipid binding"/>
    <property type="evidence" value="ECO:0007669"/>
    <property type="project" value="UniProtKB-KW"/>
</dbReference>
<proteinExistence type="inferred from homology"/>
<dbReference type="Gene3D" id="1.10.1750.10">
    <property type="match status" value="1"/>
</dbReference>
<feature type="region of interest" description="Domain I, interacts with DnaA modulators" evidence="8">
    <location>
        <begin position="1"/>
        <end position="87"/>
    </location>
</feature>
<dbReference type="HAMAP" id="MF_00377">
    <property type="entry name" value="DnaA_bact"/>
    <property type="match status" value="1"/>
</dbReference>
<dbReference type="Pfam" id="PF08299">
    <property type="entry name" value="Bac_DnaA_C"/>
    <property type="match status" value="1"/>
</dbReference>
<dbReference type="InterPro" id="IPR013159">
    <property type="entry name" value="DnaA_C"/>
</dbReference>
<dbReference type="InterPro" id="IPR010921">
    <property type="entry name" value="Trp_repressor/repl_initiator"/>
</dbReference>
<keyword evidence="2 8" id="KW-0963">Cytoplasm</keyword>
<evidence type="ECO:0000256" key="11">
    <source>
        <dbReference type="RuleBase" id="RU004227"/>
    </source>
</evidence>
<sequence length="452" mass="52661">MEHAWDYSIVWKETLNLLRGVLTEQEFRLWFFEVDYYDGSEETLRIRVPSSFVRDQIKQRYQRLIEDKFYELLGRKLLLDFVVEKRSLAQERPVSSSSPQREIPKERPPHPQLRRDYTFENFVIGENNAFAANAALAIAKNPGTAYNPCLIYGGVGLGKTHLLQSIGNSVYGEFHNLKVVYVTAEEFTNEFIASIQNKETHKFKTKYRNVDVLLIDDIHFFMNKTETQEELFHTFNALYDANKQMVFTCDRPVSELKNISHRLRSRFERGLNVDLQPPSFETRYAILKKKIEQKTVHIPDEVITFIAEHVTTNVRDLEAALTKLIAYAELVHRDITIDIAKSQLKDMFTTTKQTNITIDLIQKVVADYFGITQSDLRNKKRTRTVVFPRQIAMYIARELTEYSTTEIGEYFGGRDHTTVMYAIQKIESKMRTDPTLDTIIAQLIREVQEGTK</sequence>
<gene>
    <name evidence="8 15" type="primary">dnaA</name>
    <name evidence="15" type="ordered locus">STHERM_c00010</name>
</gene>
<feature type="domain" description="AAA+ ATPase" evidence="13">
    <location>
        <begin position="145"/>
        <end position="277"/>
    </location>
</feature>
<feature type="binding site" evidence="8">
    <location>
        <position position="160"/>
    </location>
    <ligand>
        <name>ATP</name>
        <dbReference type="ChEBI" id="CHEBI:30616"/>
    </ligand>
</feature>
<dbReference type="InterPro" id="IPR020591">
    <property type="entry name" value="Chromosome_initiator_DnaA-like"/>
</dbReference>
<reference evidence="15 16" key="2">
    <citation type="journal article" date="2010" name="J. Bacteriol.">
        <title>Genome sequence of the polysaccharide-degrading, thermophilic anaerobe Spirochaeta thermophila DSM 6192.</title>
        <authorList>
            <person name="Angelov A."/>
            <person name="Liebl S."/>
            <person name="Ballschmiter M."/>
            <person name="Bomeke M."/>
            <person name="Lehmann R."/>
            <person name="Liesegang H."/>
            <person name="Daniel R."/>
            <person name="Liebl W."/>
        </authorList>
    </citation>
    <scope>NUCLEOTIDE SEQUENCE [LARGE SCALE GENOMIC DNA]</scope>
    <source>
        <strain evidence="16">ATCC 49972 / DSM 6192 / RI 19.B1</strain>
    </source>
</reference>
<dbReference type="Pfam" id="PF00308">
    <property type="entry name" value="Bac_DnaA"/>
    <property type="match status" value="1"/>
</dbReference>
<comment type="function">
    <text evidence="8 10">Plays an essential role in the initiation and regulation of chromosomal replication. ATP-DnaA binds to the origin of replication (oriC) to initiate formation of the DNA replication initiation complex once per cell cycle. Binds the DnaA box (a 9 base pair repeat at the origin) and separates the double-stranded (ds)DNA. Forms a right-handed helical filament on oriC DNA; dsDNA binds to the exterior of the filament while single-stranded (ss)DNA is stabiized in the filament's interior. The ATP-DnaA-oriC complex binds and stabilizes one strand of the AT-rich DNA unwinding element (DUE), permitting loading of DNA polymerase. After initiation quickly degrades to an ADP-DnaA complex that is not apt for DNA replication. Binds acidic phospholipids.</text>
</comment>
<dbReference type="InterPro" id="IPR018312">
    <property type="entry name" value="Chromosome_initiator_DnaA_CS"/>
</dbReference>
<dbReference type="PROSITE" id="PS01008">
    <property type="entry name" value="DNAA"/>
    <property type="match status" value="1"/>
</dbReference>
<comment type="domain">
    <text evidence="8">Domain I is involved in oligomerization and binding regulators, domain II is flexibile and of varying length in different bacteria, domain III forms the AAA+ region, while domain IV binds dsDNA.</text>
</comment>
<dbReference type="AlphaFoldDB" id="E0RTB1"/>
<feature type="region of interest" description="Disordered" evidence="12">
    <location>
        <begin position="92"/>
        <end position="111"/>
    </location>
</feature>
<keyword evidence="7 8" id="KW-0238">DNA-binding</keyword>
<dbReference type="GO" id="GO:0003688">
    <property type="term" value="F:DNA replication origin binding"/>
    <property type="evidence" value="ECO:0007669"/>
    <property type="project" value="UniProtKB-UniRule"/>
</dbReference>
<dbReference type="KEGG" id="sta:STHERM_c00010"/>
<evidence type="ECO:0000256" key="2">
    <source>
        <dbReference type="ARBA" id="ARBA00022490"/>
    </source>
</evidence>
<keyword evidence="6 8" id="KW-0446">Lipid-binding</keyword>
<comment type="subcellular location">
    <subcellularLocation>
        <location evidence="8">Cytoplasm</location>
    </subcellularLocation>
</comment>
<dbReference type="RefSeq" id="WP_013312818.1">
    <property type="nucleotide sequence ID" value="NC_014484.1"/>
</dbReference>
<dbReference type="eggNOG" id="COG0593">
    <property type="taxonomic scope" value="Bacteria"/>
</dbReference>
<dbReference type="Gene3D" id="1.10.8.60">
    <property type="match status" value="1"/>
</dbReference>
<keyword evidence="3 8" id="KW-0235">DNA replication</keyword>
<dbReference type="GO" id="GO:0006270">
    <property type="term" value="P:DNA replication initiation"/>
    <property type="evidence" value="ECO:0007669"/>
    <property type="project" value="UniProtKB-UniRule"/>
</dbReference>
<feature type="binding site" evidence="8">
    <location>
        <position position="159"/>
    </location>
    <ligand>
        <name>ATP</name>
        <dbReference type="ChEBI" id="CHEBI:30616"/>
    </ligand>
</feature>
<dbReference type="PANTHER" id="PTHR30050:SF2">
    <property type="entry name" value="CHROMOSOMAL REPLICATION INITIATOR PROTEIN DNAA"/>
    <property type="match status" value="1"/>
</dbReference>
<feature type="binding site" evidence="8">
    <location>
        <position position="158"/>
    </location>
    <ligand>
        <name>ATP</name>
        <dbReference type="ChEBI" id="CHEBI:30616"/>
    </ligand>
</feature>
<evidence type="ECO:0000256" key="5">
    <source>
        <dbReference type="ARBA" id="ARBA00022840"/>
    </source>
</evidence>
<evidence type="ECO:0000256" key="3">
    <source>
        <dbReference type="ARBA" id="ARBA00022705"/>
    </source>
</evidence>
<dbReference type="InterPro" id="IPR024633">
    <property type="entry name" value="DnaA_N_dom"/>
</dbReference>
<dbReference type="SUPFAM" id="SSF48295">
    <property type="entry name" value="TrpR-like"/>
    <property type="match status" value="1"/>
</dbReference>
<dbReference type="SMART" id="SM00760">
    <property type="entry name" value="Bac_DnaA_C"/>
    <property type="match status" value="1"/>
</dbReference>
<dbReference type="InterPro" id="IPR003593">
    <property type="entry name" value="AAA+_ATPase"/>
</dbReference>
<feature type="domain" description="Chromosomal replication initiator DnaA C-terminal" evidence="14">
    <location>
        <begin position="357"/>
        <end position="426"/>
    </location>
</feature>
<dbReference type="CDD" id="cd06571">
    <property type="entry name" value="Bac_DnaA_C"/>
    <property type="match status" value="1"/>
</dbReference>
<feature type="binding site" evidence="8">
    <location>
        <position position="156"/>
    </location>
    <ligand>
        <name>ATP</name>
        <dbReference type="ChEBI" id="CHEBI:30616"/>
    </ligand>
</feature>
<dbReference type="SMART" id="SM00382">
    <property type="entry name" value="AAA"/>
    <property type="match status" value="1"/>
</dbReference>
<evidence type="ECO:0000256" key="10">
    <source>
        <dbReference type="RuleBase" id="RU000577"/>
    </source>
</evidence>
<dbReference type="PaxDb" id="665571-STHERM_c00010"/>
<dbReference type="PRINTS" id="PR00051">
    <property type="entry name" value="DNAA"/>
</dbReference>